<keyword evidence="15" id="KW-1185">Reference proteome</keyword>
<keyword evidence="10" id="KW-1133">Transmembrane helix</keyword>
<evidence type="ECO:0000256" key="2">
    <source>
        <dbReference type="ARBA" id="ARBA00012438"/>
    </source>
</evidence>
<evidence type="ECO:0000256" key="8">
    <source>
        <dbReference type="ARBA" id="ARBA00023012"/>
    </source>
</evidence>
<dbReference type="Pfam" id="PF02518">
    <property type="entry name" value="HATPase_c"/>
    <property type="match status" value="1"/>
</dbReference>
<keyword evidence="6 14" id="KW-0418">Kinase</keyword>
<dbReference type="InterPro" id="IPR011712">
    <property type="entry name" value="Sig_transdc_His_kin_sub3_dim/P"/>
</dbReference>
<feature type="domain" description="Histidine kinase/HSP90-like ATPase" evidence="11">
    <location>
        <begin position="310"/>
        <end position="401"/>
    </location>
</feature>
<dbReference type="RefSeq" id="WP_345433615.1">
    <property type="nucleotide sequence ID" value="NZ_BAABHK010000007.1"/>
</dbReference>
<evidence type="ECO:0000256" key="10">
    <source>
        <dbReference type="SAM" id="Phobius"/>
    </source>
</evidence>
<evidence type="ECO:0000256" key="9">
    <source>
        <dbReference type="SAM" id="Coils"/>
    </source>
</evidence>
<keyword evidence="4" id="KW-0808">Transferase</keyword>
<proteinExistence type="predicted"/>
<keyword evidence="10" id="KW-0812">Transmembrane</keyword>
<feature type="domain" description="DUF7134" evidence="13">
    <location>
        <begin position="24"/>
        <end position="170"/>
    </location>
</feature>
<evidence type="ECO:0000256" key="7">
    <source>
        <dbReference type="ARBA" id="ARBA00022840"/>
    </source>
</evidence>
<reference evidence="15" key="1">
    <citation type="journal article" date="2019" name="Int. J. Syst. Evol. Microbiol.">
        <title>The Global Catalogue of Microorganisms (GCM) 10K type strain sequencing project: providing services to taxonomists for standard genome sequencing and annotation.</title>
        <authorList>
            <consortium name="The Broad Institute Genomics Platform"/>
            <consortium name="The Broad Institute Genome Sequencing Center for Infectious Disease"/>
            <person name="Wu L."/>
            <person name="Ma J."/>
        </authorList>
    </citation>
    <scope>NUCLEOTIDE SEQUENCE [LARGE SCALE GENOMIC DNA]</scope>
    <source>
        <strain evidence="15">JCM 17939</strain>
    </source>
</reference>
<dbReference type="PANTHER" id="PTHR24421:SF10">
    <property type="entry name" value="NITRATE_NITRITE SENSOR PROTEIN NARQ"/>
    <property type="match status" value="1"/>
</dbReference>
<dbReference type="InterPro" id="IPR050482">
    <property type="entry name" value="Sensor_HK_TwoCompSys"/>
</dbReference>
<dbReference type="Pfam" id="PF07730">
    <property type="entry name" value="HisKA_3"/>
    <property type="match status" value="1"/>
</dbReference>
<feature type="transmembrane region" description="Helical" evidence="10">
    <location>
        <begin position="147"/>
        <end position="166"/>
    </location>
</feature>
<keyword evidence="5" id="KW-0547">Nucleotide-binding</keyword>
<dbReference type="SUPFAM" id="SSF55874">
    <property type="entry name" value="ATPase domain of HSP90 chaperone/DNA topoisomerase II/histidine kinase"/>
    <property type="match status" value="1"/>
</dbReference>
<feature type="transmembrane region" description="Helical" evidence="10">
    <location>
        <begin position="56"/>
        <end position="72"/>
    </location>
</feature>
<keyword evidence="10" id="KW-0472">Membrane</keyword>
<dbReference type="InterPro" id="IPR055558">
    <property type="entry name" value="DUF7134"/>
</dbReference>
<evidence type="ECO:0000313" key="15">
    <source>
        <dbReference type="Proteomes" id="UP001501442"/>
    </source>
</evidence>
<comment type="caution">
    <text evidence="14">The sequence shown here is derived from an EMBL/GenBank/DDBJ whole genome shotgun (WGS) entry which is preliminary data.</text>
</comment>
<feature type="transmembrane region" description="Helical" evidence="10">
    <location>
        <begin position="78"/>
        <end position="109"/>
    </location>
</feature>
<keyword evidence="7" id="KW-0067">ATP-binding</keyword>
<dbReference type="PANTHER" id="PTHR24421">
    <property type="entry name" value="NITRATE/NITRITE SENSOR PROTEIN NARX-RELATED"/>
    <property type="match status" value="1"/>
</dbReference>
<evidence type="ECO:0000256" key="4">
    <source>
        <dbReference type="ARBA" id="ARBA00022679"/>
    </source>
</evidence>
<keyword evidence="3" id="KW-0597">Phosphoprotein</keyword>
<dbReference type="InterPro" id="IPR003594">
    <property type="entry name" value="HATPase_dom"/>
</dbReference>
<dbReference type="CDD" id="cd16917">
    <property type="entry name" value="HATPase_UhpB-NarQ-NarX-like"/>
    <property type="match status" value="1"/>
</dbReference>
<feature type="coiled-coil region" evidence="9">
    <location>
        <begin position="166"/>
        <end position="200"/>
    </location>
</feature>
<accession>A0ABP8UDX2</accession>
<protein>
    <recommendedName>
        <fullName evidence="2">histidine kinase</fullName>
        <ecNumber evidence="2">2.7.13.3</ecNumber>
    </recommendedName>
</protein>
<evidence type="ECO:0000259" key="11">
    <source>
        <dbReference type="Pfam" id="PF02518"/>
    </source>
</evidence>
<evidence type="ECO:0000259" key="12">
    <source>
        <dbReference type="Pfam" id="PF07730"/>
    </source>
</evidence>
<organism evidence="14 15">
    <name type="scientific">Actinoallomurus vinaceus</name>
    <dbReference type="NCBI Taxonomy" id="1080074"/>
    <lineage>
        <taxon>Bacteria</taxon>
        <taxon>Bacillati</taxon>
        <taxon>Actinomycetota</taxon>
        <taxon>Actinomycetes</taxon>
        <taxon>Streptosporangiales</taxon>
        <taxon>Thermomonosporaceae</taxon>
        <taxon>Actinoallomurus</taxon>
    </lineage>
</organism>
<gene>
    <name evidence="14" type="ORF">GCM10023196_052060</name>
</gene>
<dbReference type="Gene3D" id="3.30.565.10">
    <property type="entry name" value="Histidine kinase-like ATPase, C-terminal domain"/>
    <property type="match status" value="1"/>
</dbReference>
<dbReference type="Gene3D" id="1.20.5.1930">
    <property type="match status" value="1"/>
</dbReference>
<dbReference type="InterPro" id="IPR036890">
    <property type="entry name" value="HATPase_C_sf"/>
</dbReference>
<dbReference type="Pfam" id="PF23539">
    <property type="entry name" value="DUF7134"/>
    <property type="match status" value="1"/>
</dbReference>
<evidence type="ECO:0000256" key="5">
    <source>
        <dbReference type="ARBA" id="ARBA00022741"/>
    </source>
</evidence>
<evidence type="ECO:0000256" key="3">
    <source>
        <dbReference type="ARBA" id="ARBA00022553"/>
    </source>
</evidence>
<evidence type="ECO:0000313" key="14">
    <source>
        <dbReference type="EMBL" id="GAA4629693.1"/>
    </source>
</evidence>
<feature type="transmembrane region" description="Helical" evidence="10">
    <location>
        <begin position="30"/>
        <end position="49"/>
    </location>
</feature>
<evidence type="ECO:0000259" key="13">
    <source>
        <dbReference type="Pfam" id="PF23539"/>
    </source>
</evidence>
<keyword evidence="8" id="KW-0902">Two-component regulatory system</keyword>
<evidence type="ECO:0000256" key="6">
    <source>
        <dbReference type="ARBA" id="ARBA00022777"/>
    </source>
</evidence>
<dbReference type="Proteomes" id="UP001501442">
    <property type="component" value="Unassembled WGS sequence"/>
</dbReference>
<feature type="domain" description="Signal transduction histidine kinase subgroup 3 dimerisation and phosphoacceptor" evidence="12">
    <location>
        <begin position="198"/>
        <end position="263"/>
    </location>
</feature>
<keyword evidence="9" id="KW-0175">Coiled coil</keyword>
<sequence>MIGSSPEFGPGALVARWGPHTRALTGRHPAVVDGAFALVLLLVGVPHLLREPPKQPLLGWGLQIALLVPLIWRRRAPFTAFSVVAALAFVQWLGGVLLSTGDVAVLIALYSVAAHSTLRRLLVAAGIVEVGVAMATVQWAPRGHLPKVFVLLSGMTTAAAVIGLNMRTRRAYLASLEDRAARLEKERDQQAQIVAAEERARIARDVHDIVTHSLSVMVALTDGAAYTLPLSPERAADAVSKASEIGREAIAEMQRVLDVLRQDAPPPAGLRRPQPGLGQLDVLLTEVRAAGLPVEFVVTGQPPAMASGAELTIYRLVQEALTNVRKHTPPGTSARVRLEYAVTHVEVEITDNGRPAAGVPAGRRRGGHGIAGMRERVAVYGGLMQAGPLPDGGWRVHARFEPSQLESTR</sequence>
<comment type="catalytic activity">
    <reaction evidence="1">
        <text>ATP + protein L-histidine = ADP + protein N-phospho-L-histidine.</text>
        <dbReference type="EC" id="2.7.13.3"/>
    </reaction>
</comment>
<dbReference type="EMBL" id="BAABHK010000007">
    <property type="protein sequence ID" value="GAA4629693.1"/>
    <property type="molecule type" value="Genomic_DNA"/>
</dbReference>
<dbReference type="EC" id="2.7.13.3" evidence="2"/>
<feature type="transmembrane region" description="Helical" evidence="10">
    <location>
        <begin position="121"/>
        <end position="141"/>
    </location>
</feature>
<dbReference type="GO" id="GO:0016301">
    <property type="term" value="F:kinase activity"/>
    <property type="evidence" value="ECO:0007669"/>
    <property type="project" value="UniProtKB-KW"/>
</dbReference>
<evidence type="ECO:0000256" key="1">
    <source>
        <dbReference type="ARBA" id="ARBA00000085"/>
    </source>
</evidence>
<name>A0ABP8UDX2_9ACTN</name>